<name>A0A6M3M0N7_9ZZZZ</name>
<sequence>MVGTQRSTKSRSSTVVKGLTEELRQVREAYDETRAEKFREVTGRFRTTQTAIFADIKESWDNKNEAQARFKRARDALDLAVQSGVGKRIERAMALAAHEFRVYDRAKHHWAQAVKASAEARSLEETICEREDPGRIPAKRTLEFGKKVGAILMEYIPVERQLAAASEISRGLEELAAESLARVVDVEFHRQPEEGVAERQEKGE</sequence>
<dbReference type="EMBL" id="MT143704">
    <property type="protein sequence ID" value="QJB01048.1"/>
    <property type="molecule type" value="Genomic_DNA"/>
</dbReference>
<dbReference type="AlphaFoldDB" id="A0A6M3M0N7"/>
<protein>
    <submittedName>
        <fullName evidence="1">Uncharacterized protein</fullName>
    </submittedName>
</protein>
<accession>A0A6M3M0N7</accession>
<evidence type="ECO:0000313" key="1">
    <source>
        <dbReference type="EMBL" id="QJB01048.1"/>
    </source>
</evidence>
<gene>
    <name evidence="1" type="ORF">MM171A00153_0067</name>
</gene>
<reference evidence="1" key="1">
    <citation type="submission" date="2020-03" db="EMBL/GenBank/DDBJ databases">
        <title>The deep terrestrial virosphere.</title>
        <authorList>
            <person name="Holmfeldt K."/>
            <person name="Nilsson E."/>
            <person name="Simone D."/>
            <person name="Lopez-Fernandez M."/>
            <person name="Wu X."/>
            <person name="de Brujin I."/>
            <person name="Lundin D."/>
            <person name="Andersson A."/>
            <person name="Bertilsson S."/>
            <person name="Dopson M."/>
        </authorList>
    </citation>
    <scope>NUCLEOTIDE SEQUENCE</scope>
    <source>
        <strain evidence="1">MM171A00153</strain>
    </source>
</reference>
<organism evidence="1">
    <name type="scientific">viral metagenome</name>
    <dbReference type="NCBI Taxonomy" id="1070528"/>
    <lineage>
        <taxon>unclassified sequences</taxon>
        <taxon>metagenomes</taxon>
        <taxon>organismal metagenomes</taxon>
    </lineage>
</organism>
<proteinExistence type="predicted"/>